<keyword evidence="1 2" id="KW-0732">Signal</keyword>
<accession>A0A316G2L7</accession>
<name>A0A316G2L7_9GAMM</name>
<evidence type="ECO:0000313" key="4">
    <source>
        <dbReference type="EMBL" id="PWK48627.1"/>
    </source>
</evidence>
<evidence type="ECO:0000313" key="5">
    <source>
        <dbReference type="Proteomes" id="UP000245790"/>
    </source>
</evidence>
<reference evidence="4 5" key="1">
    <citation type="submission" date="2018-05" db="EMBL/GenBank/DDBJ databases">
        <title>Genomic Encyclopedia of Type Strains, Phase IV (KMG-IV): sequencing the most valuable type-strain genomes for metagenomic binning, comparative biology and taxonomic classification.</title>
        <authorList>
            <person name="Goeker M."/>
        </authorList>
    </citation>
    <scope>NUCLEOTIDE SEQUENCE [LARGE SCALE GENOMIC DNA]</scope>
    <source>
        <strain evidence="4 5">DSM 25350</strain>
    </source>
</reference>
<dbReference type="OrthoDB" id="6199504at2"/>
<feature type="signal peptide" evidence="2">
    <location>
        <begin position="1"/>
        <end position="20"/>
    </location>
</feature>
<proteinExistence type="predicted"/>
<keyword evidence="5" id="KW-1185">Reference proteome</keyword>
<feature type="chain" id="PRO_5016284685" evidence="2">
    <location>
        <begin position="21"/>
        <end position="482"/>
    </location>
</feature>
<comment type="caution">
    <text evidence="4">The sequence shown here is derived from an EMBL/GenBank/DDBJ whole genome shotgun (WGS) entry which is preliminary data.</text>
</comment>
<gene>
    <name evidence="4" type="ORF">C8D97_109178</name>
</gene>
<dbReference type="RefSeq" id="WP_109764291.1">
    <property type="nucleotide sequence ID" value="NZ_QGGU01000009.1"/>
</dbReference>
<feature type="domain" description="SbsA Ig-like" evidence="3">
    <location>
        <begin position="34"/>
        <end position="141"/>
    </location>
</feature>
<dbReference type="AlphaFoldDB" id="A0A316G2L7"/>
<dbReference type="Pfam" id="PF13205">
    <property type="entry name" value="Big_5"/>
    <property type="match status" value="1"/>
</dbReference>
<dbReference type="PROSITE" id="PS51257">
    <property type="entry name" value="PROKAR_LIPOPROTEIN"/>
    <property type="match status" value="1"/>
</dbReference>
<protein>
    <submittedName>
        <fullName evidence="4">Ig-like domain-containing protein</fullName>
    </submittedName>
</protein>
<evidence type="ECO:0000259" key="3">
    <source>
        <dbReference type="Pfam" id="PF13205"/>
    </source>
</evidence>
<evidence type="ECO:0000256" key="2">
    <source>
        <dbReference type="SAM" id="SignalP"/>
    </source>
</evidence>
<evidence type="ECO:0000256" key="1">
    <source>
        <dbReference type="ARBA" id="ARBA00022729"/>
    </source>
</evidence>
<dbReference type="Proteomes" id="UP000245790">
    <property type="component" value="Unassembled WGS sequence"/>
</dbReference>
<dbReference type="InterPro" id="IPR032812">
    <property type="entry name" value="SbsA_Ig"/>
</dbReference>
<dbReference type="Gene3D" id="2.60.40.1220">
    <property type="match status" value="1"/>
</dbReference>
<organism evidence="4 5">
    <name type="scientific">Pleionea mediterranea</name>
    <dbReference type="NCBI Taxonomy" id="523701"/>
    <lineage>
        <taxon>Bacteria</taxon>
        <taxon>Pseudomonadati</taxon>
        <taxon>Pseudomonadota</taxon>
        <taxon>Gammaproteobacteria</taxon>
        <taxon>Oceanospirillales</taxon>
        <taxon>Pleioneaceae</taxon>
        <taxon>Pleionea</taxon>
    </lineage>
</organism>
<dbReference type="InterPro" id="IPR014755">
    <property type="entry name" value="Cu-Rt/internalin_Ig-like"/>
</dbReference>
<sequence>MTYGKTTLASLLMTTLIACGGGGSVQEPDPIDVVIPEIVSITPADGASPVSVLTNIEITLSEPVTEASVTETEMTLAIDKSRLRWASAIAFERVLSNDGKTITLTPYNPLLKNYDYRLTIKEGLKHSTGGTVAEKSTTFTTYENRRTRATAYKDADLTIIDGYTDYLVDGGSLVYIDSGNDGQWFTADDVVSYETRIELNNNDQKQYSKRYRWDSTSTPTLQRYEEFQYNANNQVSVQITYDQWSNNAAGADNIFGTEDDTPAYYATFSYENGRQTMQTNYTTSGNDGVWMSGDDKIGSIKFIKYDEFGNHTHSYTFNSPGDDGVWDTNDDSLEDGTYYIYDENFQLTHTVDIAGNGNDGEYYTADDTVIFYNSREITDFIVTAGYWYDSAGSDAIWFTSDDVITGIKSYDFSDNRLLLLYRRESSGSDGQFQTEDDTVLKVNSQFDALGNITSDLLTHERPYDSSGNYPPYYSVTDYDTTQ</sequence>
<dbReference type="EMBL" id="QGGU01000009">
    <property type="protein sequence ID" value="PWK48627.1"/>
    <property type="molecule type" value="Genomic_DNA"/>
</dbReference>